<evidence type="ECO:0008006" key="3">
    <source>
        <dbReference type="Google" id="ProtNLM"/>
    </source>
</evidence>
<keyword evidence="2" id="KW-1185">Reference proteome</keyword>
<dbReference type="InterPro" id="IPR009351">
    <property type="entry name" value="AlkZ-like"/>
</dbReference>
<dbReference type="EMBL" id="PVTL01000011">
    <property type="protein sequence ID" value="PRY64999.1"/>
    <property type="molecule type" value="Genomic_DNA"/>
</dbReference>
<dbReference type="Proteomes" id="UP000237983">
    <property type="component" value="Unassembled WGS sequence"/>
</dbReference>
<name>A0A2T0V487_9MICO</name>
<organism evidence="1 2">
    <name type="scientific">Glaciihabitans tibetensis</name>
    <dbReference type="NCBI Taxonomy" id="1266600"/>
    <lineage>
        <taxon>Bacteria</taxon>
        <taxon>Bacillati</taxon>
        <taxon>Actinomycetota</taxon>
        <taxon>Actinomycetes</taxon>
        <taxon>Micrococcales</taxon>
        <taxon>Microbacteriaceae</taxon>
        <taxon>Glaciihabitans</taxon>
    </lineage>
</organism>
<sequence>MSVGLGRVVPVAVKGSPVRVPSAQISPAQARRIALAAQGFGRARPTAVGVRQLGATVARLGLLQLDSVNVFERSHYMPAFSRLGPYNKADLDRLTLDRSARYTEYWAHEASLIPRHTWPLWRWKMDDRRRKQEDDPQSWIHANHDMLQWLRDELADKGPLPAGKIESDAGRRRGGWWEWSDVKRGLEMLFSWGEVVSAGRTSFQRVYGLAAQVLTPELLNAEVSRRDAQRQLLLWSAKAHGIGTVGDLADYYRLKSQQAKPLLEELADAGEILPLLVPGWEVNGRPRLAYLHSEAKVPRRINTGALLSPFDPVVWERNRALRLFDFHYRIEIYTPEPQRVYGYYTLPVLINDRIVARIDLKSDRQNRVLRVQSAWNEAALALGVVDRIAILLREAAAWQQLDDIVVVDRGDLAAALAAELRTPLLPRPY</sequence>
<dbReference type="PANTHER" id="PTHR30528:SF0">
    <property type="entry name" value="CYTOPLASMIC PROTEIN"/>
    <property type="match status" value="1"/>
</dbReference>
<protein>
    <recommendedName>
        <fullName evidence="3">Winged helix-turn-helix domain-containing protein</fullName>
    </recommendedName>
</protein>
<dbReference type="OrthoDB" id="9787207at2"/>
<evidence type="ECO:0000313" key="2">
    <source>
        <dbReference type="Proteomes" id="UP000237983"/>
    </source>
</evidence>
<dbReference type="AlphaFoldDB" id="A0A2T0V487"/>
<proteinExistence type="predicted"/>
<reference evidence="1 2" key="1">
    <citation type="submission" date="2018-03" db="EMBL/GenBank/DDBJ databases">
        <title>Genomic Encyclopedia of Type Strains, Phase III (KMG-III): the genomes of soil and plant-associated and newly described type strains.</title>
        <authorList>
            <person name="Whitman W."/>
        </authorList>
    </citation>
    <scope>NUCLEOTIDE SEQUENCE [LARGE SCALE GENOMIC DNA]</scope>
    <source>
        <strain evidence="1 2">CGMCC 1.12484</strain>
    </source>
</reference>
<gene>
    <name evidence="1" type="ORF">B0I08_11116</name>
</gene>
<comment type="caution">
    <text evidence="1">The sequence shown here is derived from an EMBL/GenBank/DDBJ whole genome shotgun (WGS) entry which is preliminary data.</text>
</comment>
<dbReference type="Pfam" id="PF06224">
    <property type="entry name" value="AlkZ-like"/>
    <property type="match status" value="1"/>
</dbReference>
<accession>A0A2T0V487</accession>
<dbReference type="PANTHER" id="PTHR30528">
    <property type="entry name" value="CYTOPLASMIC PROTEIN"/>
    <property type="match status" value="1"/>
</dbReference>
<evidence type="ECO:0000313" key="1">
    <source>
        <dbReference type="EMBL" id="PRY64999.1"/>
    </source>
</evidence>